<dbReference type="SUPFAM" id="SSF81901">
    <property type="entry name" value="HCP-like"/>
    <property type="match status" value="2"/>
</dbReference>
<feature type="domain" description="Caspase family p20" evidence="1">
    <location>
        <begin position="34"/>
        <end position="111"/>
    </location>
</feature>
<dbReference type="InterPro" id="IPR052039">
    <property type="entry name" value="Caspase-related_regulators"/>
</dbReference>
<dbReference type="SUPFAM" id="SSF52129">
    <property type="entry name" value="Caspase-like"/>
    <property type="match status" value="1"/>
</dbReference>
<evidence type="ECO:0000259" key="1">
    <source>
        <dbReference type="PROSITE" id="PS50208"/>
    </source>
</evidence>
<protein>
    <submittedName>
        <fullName evidence="2">Caspase family protein</fullName>
    </submittedName>
</protein>
<evidence type="ECO:0000313" key="2">
    <source>
        <dbReference type="EMBL" id="MFD1343706.1"/>
    </source>
</evidence>
<dbReference type="Pfam" id="PF08238">
    <property type="entry name" value="Sel1"/>
    <property type="match status" value="3"/>
</dbReference>
<reference evidence="3" key="1">
    <citation type="journal article" date="2019" name="Int. J. Syst. Evol. Microbiol.">
        <title>The Global Catalogue of Microorganisms (GCM) 10K type strain sequencing project: providing services to taxonomists for standard genome sequencing and annotation.</title>
        <authorList>
            <consortium name="The Broad Institute Genomics Platform"/>
            <consortium name="The Broad Institute Genome Sequencing Center for Infectious Disease"/>
            <person name="Wu L."/>
            <person name="Ma J."/>
        </authorList>
    </citation>
    <scope>NUCLEOTIDE SEQUENCE [LARGE SCALE GENOMIC DNA]</scope>
    <source>
        <strain evidence="3">CCUG 62953</strain>
    </source>
</reference>
<dbReference type="SMART" id="SM00671">
    <property type="entry name" value="SEL1"/>
    <property type="match status" value="6"/>
</dbReference>
<sequence length="771" mass="82948">MAAQDDQGKLRTLVRNPNARGLPALEIDLEQASTQRYALVIGNADYTHAEDLPNAAADAALVADLLRKAGFTVAEHRDLTKQGFEAALRQALYEVEFGAEFAFYYAGHGVQIGDGNYLIPTDMAPGSVHDVPMNTVSLSSVMGMLSARTRSVMVVLDSCRNNPFPDQSALVSLEDTPRPLQTGFAALDTPINSLVLFSTSPGAVALDGTGANSPFTRAFVDLAAASPDRPIDELMKDIRRRVYLETDKLQVPWSSSSLVEPIVLGAAANAQSEPAPPTGAAPPLSLAERLDRRVAIGARLTAPEPGAGFALRAPPRSGRLELAGPKGFEALPRDIRIPSDRVKDIVYSTQFDGDTQPGTTEIAQLSDRFELQLGATTRPVEVALEVDACDRQAGDHLDPESVGFARYPNEIEPAAALAACEAAVARDPGVGRFHYQLGRAHLALKNLDAAQAAFQEAADLGHSRAYHGLGTVEVARALEQGGQSREAAPQLALAYFLKGVQRGDPYAYHSLGLQLLKFPQTDADRRNGFDLLSRSLELGHTFSMNALGLYFLEENSDRYDPARGLRYLRESAARGDIYGYANLGFVALTGAGGQPVDYAKAEELFRKAALQGHPAAASSLGRMYVNGQIGGRRDDARAIEWYDRGLAQGDAWGGANAAWVIANRKPAGYTPFDAATRAAKAATMRNAEAASEARKVLTRLGKSALDGGAQQLMRDLGADVSVDGAFGPGSRAALDQIADRFERQFPESPQERLLKLARLYWENTKFRVDLY</sequence>
<dbReference type="InterPro" id="IPR029030">
    <property type="entry name" value="Caspase-like_dom_sf"/>
</dbReference>
<dbReference type="InterPro" id="IPR006597">
    <property type="entry name" value="Sel1-like"/>
</dbReference>
<gene>
    <name evidence="2" type="ORF">ACFQ4E_14860</name>
</gene>
<evidence type="ECO:0000313" key="3">
    <source>
        <dbReference type="Proteomes" id="UP001597135"/>
    </source>
</evidence>
<proteinExistence type="predicted"/>
<dbReference type="InterPro" id="IPR001309">
    <property type="entry name" value="Pept_C14_p20"/>
</dbReference>
<organism evidence="2 3">
    <name type="scientific">Litorisediminicola beolgyonensis</name>
    <dbReference type="NCBI Taxonomy" id="1173614"/>
    <lineage>
        <taxon>Bacteria</taxon>
        <taxon>Pseudomonadati</taxon>
        <taxon>Pseudomonadota</taxon>
        <taxon>Alphaproteobacteria</taxon>
        <taxon>Rhodobacterales</taxon>
        <taxon>Paracoccaceae</taxon>
        <taxon>Litorisediminicola</taxon>
    </lineage>
</organism>
<dbReference type="PANTHER" id="PTHR22576:SF37">
    <property type="entry name" value="MUCOSA-ASSOCIATED LYMPHOID TISSUE LYMPHOMA TRANSLOCATION PROTEIN 1"/>
    <property type="match status" value="1"/>
</dbReference>
<dbReference type="Pfam" id="PF00656">
    <property type="entry name" value="Peptidase_C14"/>
    <property type="match status" value="1"/>
</dbReference>
<dbReference type="Pfam" id="PF14559">
    <property type="entry name" value="TPR_19"/>
    <property type="match status" value="1"/>
</dbReference>
<dbReference type="PROSITE" id="PS50208">
    <property type="entry name" value="CASPASE_P20"/>
    <property type="match status" value="1"/>
</dbReference>
<keyword evidence="3" id="KW-1185">Reference proteome</keyword>
<dbReference type="Gene3D" id="1.25.40.10">
    <property type="entry name" value="Tetratricopeptide repeat domain"/>
    <property type="match status" value="1"/>
</dbReference>
<accession>A0ABW3ZKM2</accession>
<dbReference type="Gene3D" id="3.40.50.1460">
    <property type="match status" value="1"/>
</dbReference>
<dbReference type="InterPro" id="IPR011600">
    <property type="entry name" value="Pept_C14_caspase"/>
</dbReference>
<dbReference type="PANTHER" id="PTHR22576">
    <property type="entry name" value="MUCOSA ASSOCIATED LYMPHOID TISSUE LYMPHOMA TRANSLOCATION PROTEIN 1/PARACASPASE"/>
    <property type="match status" value="1"/>
</dbReference>
<name>A0ABW3ZKM2_9RHOB</name>
<dbReference type="InterPro" id="IPR011990">
    <property type="entry name" value="TPR-like_helical_dom_sf"/>
</dbReference>
<comment type="caution">
    <text evidence="2">The sequence shown here is derived from an EMBL/GenBank/DDBJ whole genome shotgun (WGS) entry which is preliminary data.</text>
</comment>
<dbReference type="Proteomes" id="UP001597135">
    <property type="component" value="Unassembled WGS sequence"/>
</dbReference>
<dbReference type="EMBL" id="JBHTMU010000029">
    <property type="protein sequence ID" value="MFD1343706.1"/>
    <property type="molecule type" value="Genomic_DNA"/>
</dbReference>
<dbReference type="RefSeq" id="WP_386804882.1">
    <property type="nucleotide sequence ID" value="NZ_JBHTMU010000029.1"/>
</dbReference>